<evidence type="ECO:0000313" key="3">
    <source>
        <dbReference type="Proteomes" id="UP001165633"/>
    </source>
</evidence>
<name>A0ABT3WFJ8_9PROT</name>
<reference evidence="2" key="1">
    <citation type="submission" date="2022-07" db="EMBL/GenBank/DDBJ databases">
        <title>Bombella genomes.</title>
        <authorList>
            <person name="Harer L."/>
            <person name="Styblova S."/>
            <person name="Ehrmann M."/>
        </authorList>
    </citation>
    <scope>NUCLEOTIDE SEQUENCE</scope>
    <source>
        <strain evidence="2">TMW 2.2559</strain>
    </source>
</reference>
<feature type="region of interest" description="Disordered" evidence="1">
    <location>
        <begin position="36"/>
        <end position="132"/>
    </location>
</feature>
<organism evidence="2 3">
    <name type="scientific">Bombella dulcis</name>
    <dbReference type="NCBI Taxonomy" id="2967339"/>
    <lineage>
        <taxon>Bacteria</taxon>
        <taxon>Pseudomonadati</taxon>
        <taxon>Pseudomonadota</taxon>
        <taxon>Alphaproteobacteria</taxon>
        <taxon>Acetobacterales</taxon>
        <taxon>Acetobacteraceae</taxon>
        <taxon>Bombella</taxon>
    </lineage>
</organism>
<keyword evidence="3" id="KW-1185">Reference proteome</keyword>
<accession>A0ABT3WFJ8</accession>
<sequence>MPLRFSLFPPVRPGHRVLWVCLMGCVLLTGCAAEEDDDAPRHLPKADMTEAYPKKPFRELHHPMPPYSGGMVPMVQAIQPTPDEISGRTVHTADGGSGASGGGGGSGSGLPHFPAQTHTEASYGSPPARDSR</sequence>
<feature type="compositionally biased region" description="Gly residues" evidence="1">
    <location>
        <begin position="95"/>
        <end position="108"/>
    </location>
</feature>
<evidence type="ECO:0000313" key="2">
    <source>
        <dbReference type="EMBL" id="MCX5616592.1"/>
    </source>
</evidence>
<gene>
    <name evidence="2" type="ORF">NQF87_06345</name>
</gene>
<dbReference type="EMBL" id="JANIDV010000003">
    <property type="protein sequence ID" value="MCX5616592.1"/>
    <property type="molecule type" value="Genomic_DNA"/>
</dbReference>
<proteinExistence type="predicted"/>
<dbReference type="Proteomes" id="UP001165633">
    <property type="component" value="Unassembled WGS sequence"/>
</dbReference>
<dbReference type="PROSITE" id="PS51257">
    <property type="entry name" value="PROKAR_LIPOPROTEIN"/>
    <property type="match status" value="1"/>
</dbReference>
<feature type="compositionally biased region" description="Basic and acidic residues" evidence="1">
    <location>
        <begin position="39"/>
        <end position="62"/>
    </location>
</feature>
<dbReference type="RefSeq" id="WP_266127563.1">
    <property type="nucleotide sequence ID" value="NZ_JANIDV010000003.1"/>
</dbReference>
<evidence type="ECO:0008006" key="4">
    <source>
        <dbReference type="Google" id="ProtNLM"/>
    </source>
</evidence>
<protein>
    <recommendedName>
        <fullName evidence="4">Lipoprotein</fullName>
    </recommendedName>
</protein>
<evidence type="ECO:0000256" key="1">
    <source>
        <dbReference type="SAM" id="MobiDB-lite"/>
    </source>
</evidence>
<comment type="caution">
    <text evidence="2">The sequence shown here is derived from an EMBL/GenBank/DDBJ whole genome shotgun (WGS) entry which is preliminary data.</text>
</comment>